<feature type="chain" id="PRO_5040286480" evidence="1">
    <location>
        <begin position="19"/>
        <end position="127"/>
    </location>
</feature>
<gene>
    <name evidence="2" type="ORF">FBEOM_4720</name>
</gene>
<reference evidence="2" key="1">
    <citation type="journal article" date="2017" name="Mycologia">
        <title>Fusarium algeriense, sp. nov., a novel toxigenic crown rot pathogen of durum wheat from Algeria is nested in the Fusarium burgessii species complex.</title>
        <authorList>
            <person name="Laraba I."/>
            <person name="Keddad A."/>
            <person name="Boureghda H."/>
            <person name="Abdallah N."/>
            <person name="Vaughan M.M."/>
            <person name="Proctor R.H."/>
            <person name="Busman M."/>
            <person name="O'Donnell K."/>
        </authorList>
    </citation>
    <scope>NUCLEOTIDE SEQUENCE</scope>
    <source>
        <strain evidence="2">NRRL 25174</strain>
    </source>
</reference>
<keyword evidence="1" id="KW-0732">Signal</keyword>
<dbReference type="EMBL" id="PVQB02000197">
    <property type="protein sequence ID" value="KAF4341371.1"/>
    <property type="molecule type" value="Genomic_DNA"/>
</dbReference>
<dbReference type="Proteomes" id="UP000730481">
    <property type="component" value="Unassembled WGS sequence"/>
</dbReference>
<accession>A0A9P5AMK8</accession>
<comment type="caution">
    <text evidence="2">The sequence shown here is derived from an EMBL/GenBank/DDBJ whole genome shotgun (WGS) entry which is preliminary data.</text>
</comment>
<sequence>MKFSTLTVLASAPFLASAASAPESQGLENRQAGNCLVNRLLIKTWHEHAQSRRRVAFSSENTPTENYCKYWKRNDNFRNVQCYHSKDAGSWVVDVSNDLGLVGDQVFNEGYMTTLAAWRREYHCATG</sequence>
<keyword evidence="3" id="KW-1185">Reference proteome</keyword>
<name>A0A9P5AMK8_9HYPO</name>
<organism evidence="2 3">
    <name type="scientific">Fusarium beomiforme</name>
    <dbReference type="NCBI Taxonomy" id="44412"/>
    <lineage>
        <taxon>Eukaryota</taxon>
        <taxon>Fungi</taxon>
        <taxon>Dikarya</taxon>
        <taxon>Ascomycota</taxon>
        <taxon>Pezizomycotina</taxon>
        <taxon>Sordariomycetes</taxon>
        <taxon>Hypocreomycetidae</taxon>
        <taxon>Hypocreales</taxon>
        <taxon>Nectriaceae</taxon>
        <taxon>Fusarium</taxon>
        <taxon>Fusarium burgessii species complex</taxon>
    </lineage>
</organism>
<dbReference type="AlphaFoldDB" id="A0A9P5AMK8"/>
<reference evidence="2" key="2">
    <citation type="submission" date="2020-02" db="EMBL/GenBank/DDBJ databases">
        <title>Identification and distribution of gene clusters putatively required for synthesis of sphingolipid metabolism inhibitors in phylogenetically diverse species of the filamentous fungus Fusarium.</title>
        <authorList>
            <person name="Kim H.-S."/>
            <person name="Busman M."/>
            <person name="Brown D.W."/>
            <person name="Divon H."/>
            <person name="Uhlig S."/>
            <person name="Proctor R.H."/>
        </authorList>
    </citation>
    <scope>NUCLEOTIDE SEQUENCE</scope>
    <source>
        <strain evidence="2">NRRL 25174</strain>
    </source>
</reference>
<evidence type="ECO:0000256" key="1">
    <source>
        <dbReference type="SAM" id="SignalP"/>
    </source>
</evidence>
<protein>
    <submittedName>
        <fullName evidence="2">Uncharacterized protein</fullName>
    </submittedName>
</protein>
<evidence type="ECO:0000313" key="2">
    <source>
        <dbReference type="EMBL" id="KAF4341371.1"/>
    </source>
</evidence>
<proteinExistence type="predicted"/>
<evidence type="ECO:0000313" key="3">
    <source>
        <dbReference type="Proteomes" id="UP000730481"/>
    </source>
</evidence>
<dbReference type="OrthoDB" id="5082335at2759"/>
<feature type="signal peptide" evidence="1">
    <location>
        <begin position="1"/>
        <end position="18"/>
    </location>
</feature>